<dbReference type="RefSeq" id="WP_148137596.1">
    <property type="nucleotide sequence ID" value="NZ_CP017634.1"/>
</dbReference>
<dbReference type="OrthoDB" id="2083040at2"/>
<keyword evidence="3" id="KW-1185">Reference proteome</keyword>
<accession>A0A3G1L127</accession>
<dbReference type="KEGG" id="fwa:DCMF_28570"/>
<evidence type="ECO:0000256" key="1">
    <source>
        <dbReference type="SAM" id="MobiDB-lite"/>
    </source>
</evidence>
<evidence type="ECO:0000313" key="3">
    <source>
        <dbReference type="Proteomes" id="UP000323521"/>
    </source>
</evidence>
<dbReference type="AlphaFoldDB" id="A0A3G1L127"/>
<evidence type="ECO:0000313" key="2">
    <source>
        <dbReference type="EMBL" id="ATW28185.1"/>
    </source>
</evidence>
<organism evidence="2 3">
    <name type="scientific">Formimonas warabiya</name>
    <dbReference type="NCBI Taxonomy" id="1761012"/>
    <lineage>
        <taxon>Bacteria</taxon>
        <taxon>Bacillati</taxon>
        <taxon>Bacillota</taxon>
        <taxon>Clostridia</taxon>
        <taxon>Eubacteriales</taxon>
        <taxon>Peptococcaceae</taxon>
        <taxon>Candidatus Formimonas</taxon>
    </lineage>
</organism>
<dbReference type="Proteomes" id="UP000323521">
    <property type="component" value="Chromosome"/>
</dbReference>
<protein>
    <submittedName>
        <fullName evidence="2">Uncharacterized protein</fullName>
    </submittedName>
</protein>
<feature type="compositionally biased region" description="Basic and acidic residues" evidence="1">
    <location>
        <begin position="149"/>
        <end position="163"/>
    </location>
</feature>
<name>A0A3G1L127_FORW1</name>
<sequence length="276" mass="31288">MDLKPVKKYHTPRYPEKSLVLDKPALLKTLPERWKGNAYIGMALTSVLAFSLAGCTASSQDDKTISRNQPGKVTAAPIFEHGQGRGSFGCVSVAPPSFLSEEEAYDVIQEEAEKYGIVFERDAFELKGVEIPETKYYLKPEGESQEFSQRGEEIDSTRRGDLSLDGYDESRKIGFEFVSREDYEQWSKEQTIRSSVDDFDFSSTAKMLRQGTDGKNGEVHLGIFYNPMTPYQELKELGLEQDDFEAMKLKTKEMAAEELKKQVKDFLDWLKAQGII</sequence>
<dbReference type="EMBL" id="CP017634">
    <property type="protein sequence ID" value="ATW28185.1"/>
    <property type="molecule type" value="Genomic_DNA"/>
</dbReference>
<feature type="region of interest" description="Disordered" evidence="1">
    <location>
        <begin position="141"/>
        <end position="163"/>
    </location>
</feature>
<reference evidence="2 3" key="1">
    <citation type="submission" date="2016-10" db="EMBL/GenBank/DDBJ databases">
        <title>Complete Genome Sequence of Peptococcaceae strain DCMF.</title>
        <authorList>
            <person name="Edwards R.J."/>
            <person name="Holland S.I."/>
            <person name="Deshpande N.P."/>
            <person name="Wong Y.K."/>
            <person name="Ertan H."/>
            <person name="Manefield M."/>
            <person name="Russell T.L."/>
            <person name="Lee M.J."/>
        </authorList>
    </citation>
    <scope>NUCLEOTIDE SEQUENCE [LARGE SCALE GENOMIC DNA]</scope>
    <source>
        <strain evidence="2 3">DCMF</strain>
    </source>
</reference>
<gene>
    <name evidence="2" type="ORF">DCMF_28570</name>
</gene>
<proteinExistence type="predicted"/>